<comment type="caution">
    <text evidence="20">The sequence shown here is derived from an EMBL/GenBank/DDBJ whole genome shotgun (WGS) entry which is preliminary data.</text>
</comment>
<keyword evidence="7 19" id="KW-1003">Cell membrane</keyword>
<evidence type="ECO:0000256" key="12">
    <source>
        <dbReference type="ARBA" id="ARBA00022989"/>
    </source>
</evidence>
<evidence type="ECO:0000256" key="13">
    <source>
        <dbReference type="ARBA" id="ARBA00023136"/>
    </source>
</evidence>
<dbReference type="PANTHER" id="PTHR34148:SF1">
    <property type="entry name" value="ADENOSYLCOBINAMIDE-GDP RIBAZOLETRANSFERASE"/>
    <property type="match status" value="1"/>
</dbReference>
<keyword evidence="12 19" id="KW-1133">Transmembrane helix</keyword>
<dbReference type="Pfam" id="PF02654">
    <property type="entry name" value="CobS"/>
    <property type="match status" value="1"/>
</dbReference>
<keyword evidence="9 19" id="KW-0808">Transferase</keyword>
<dbReference type="RefSeq" id="WP_380024393.1">
    <property type="nucleotide sequence ID" value="NZ_JBHSHC010000022.1"/>
</dbReference>
<reference evidence="21" key="1">
    <citation type="journal article" date="2019" name="Int. J. Syst. Evol. Microbiol.">
        <title>The Global Catalogue of Microorganisms (GCM) 10K type strain sequencing project: providing services to taxonomists for standard genome sequencing and annotation.</title>
        <authorList>
            <consortium name="The Broad Institute Genomics Platform"/>
            <consortium name="The Broad Institute Genome Sequencing Center for Infectious Disease"/>
            <person name="Wu L."/>
            <person name="Ma J."/>
        </authorList>
    </citation>
    <scope>NUCLEOTIDE SEQUENCE [LARGE SCALE GENOMIC DNA]</scope>
    <source>
        <strain evidence="21">WYCCWR 12678</strain>
    </source>
</reference>
<evidence type="ECO:0000256" key="16">
    <source>
        <dbReference type="ARBA" id="ARBA00032853"/>
    </source>
</evidence>
<keyword evidence="11 19" id="KW-0460">Magnesium</keyword>
<evidence type="ECO:0000256" key="3">
    <source>
        <dbReference type="ARBA" id="ARBA00004663"/>
    </source>
</evidence>
<dbReference type="InterPro" id="IPR003805">
    <property type="entry name" value="CobS"/>
</dbReference>
<comment type="catalytic activity">
    <reaction evidence="18 19">
        <text>alpha-ribazole 5'-phosphate + adenosylcob(III)inamide-GDP = adenosylcob(III)alamin 5'-phosphate + GMP + H(+)</text>
        <dbReference type="Rhea" id="RHEA:23560"/>
        <dbReference type="ChEBI" id="CHEBI:15378"/>
        <dbReference type="ChEBI" id="CHEBI:57918"/>
        <dbReference type="ChEBI" id="CHEBI:58115"/>
        <dbReference type="ChEBI" id="CHEBI:60487"/>
        <dbReference type="ChEBI" id="CHEBI:60493"/>
        <dbReference type="EC" id="2.7.8.26"/>
    </reaction>
</comment>
<proteinExistence type="inferred from homology"/>
<comment type="similarity">
    <text evidence="4 19">Belongs to the CobS family.</text>
</comment>
<evidence type="ECO:0000256" key="2">
    <source>
        <dbReference type="ARBA" id="ARBA00004651"/>
    </source>
</evidence>
<feature type="transmembrane region" description="Helical" evidence="19">
    <location>
        <begin position="39"/>
        <end position="59"/>
    </location>
</feature>
<evidence type="ECO:0000256" key="14">
    <source>
        <dbReference type="ARBA" id="ARBA00025228"/>
    </source>
</evidence>
<dbReference type="Proteomes" id="UP001596002">
    <property type="component" value="Unassembled WGS sequence"/>
</dbReference>
<feature type="transmembrane region" description="Helical" evidence="19">
    <location>
        <begin position="65"/>
        <end position="84"/>
    </location>
</feature>
<evidence type="ECO:0000256" key="19">
    <source>
        <dbReference type="HAMAP-Rule" id="MF_00719"/>
    </source>
</evidence>
<dbReference type="NCBIfam" id="TIGR00317">
    <property type="entry name" value="cobS"/>
    <property type="match status" value="1"/>
</dbReference>
<sequence length="249" mass="27150">MRSIVREWRMAIEFLTRIPLPQSGQADFDENAFIRSVRWYPYIGLLIGAILAAFSYVFFTWLPPHAASVLLVIAGIVVTGGLHLDGLMDTADGLLSGRDRERKLAIMKDSRVGAMGVIAFVCLFALKWALFSAVGKHNPLLLLMMPAIGRTAMVGAIAGYPPARQEGMGVHLAGRVSSSQLALATSVLILPLLFWQVKGFVIICICWLAFWWMARIIARSLGGLTGDTYGAICEVLETVFLLTAVGVLL</sequence>
<dbReference type="EMBL" id="JBHSHC010000022">
    <property type="protein sequence ID" value="MFC4766501.1"/>
    <property type="molecule type" value="Genomic_DNA"/>
</dbReference>
<evidence type="ECO:0000256" key="11">
    <source>
        <dbReference type="ARBA" id="ARBA00022842"/>
    </source>
</evidence>
<evidence type="ECO:0000256" key="17">
    <source>
        <dbReference type="ARBA" id="ARBA00048623"/>
    </source>
</evidence>
<comment type="pathway">
    <text evidence="3 19">Cofactor biosynthesis; adenosylcobalamin biosynthesis; adenosylcobalamin from cob(II)yrinate a,c-diamide: step 7/7.</text>
</comment>
<comment type="subcellular location">
    <subcellularLocation>
        <location evidence="2 19">Cell membrane</location>
        <topology evidence="2 19">Multi-pass membrane protein</topology>
    </subcellularLocation>
</comment>
<evidence type="ECO:0000256" key="6">
    <source>
        <dbReference type="ARBA" id="ARBA00015850"/>
    </source>
</evidence>
<comment type="cofactor">
    <cofactor evidence="1 19">
        <name>Mg(2+)</name>
        <dbReference type="ChEBI" id="CHEBI:18420"/>
    </cofactor>
</comment>
<keyword evidence="10 19" id="KW-0812">Transmembrane</keyword>
<feature type="transmembrane region" description="Helical" evidence="19">
    <location>
        <begin position="112"/>
        <end position="134"/>
    </location>
</feature>
<feature type="transmembrane region" description="Helical" evidence="19">
    <location>
        <begin position="200"/>
        <end position="217"/>
    </location>
</feature>
<dbReference type="GO" id="GO:0051073">
    <property type="term" value="F:adenosylcobinamide-GDP ribazoletransferase activity"/>
    <property type="evidence" value="ECO:0007669"/>
    <property type="project" value="UniProtKB-EC"/>
</dbReference>
<comment type="function">
    <text evidence="14 19">Joins adenosylcobinamide-GDP and alpha-ribazole to generate adenosylcobalamin (Ado-cobalamin). Also synthesizes adenosylcobalamin 5'-phosphate from adenosylcobinamide-GDP and alpha-ribazole 5'-phosphate.</text>
</comment>
<evidence type="ECO:0000256" key="18">
    <source>
        <dbReference type="ARBA" id="ARBA00049504"/>
    </source>
</evidence>
<comment type="catalytic activity">
    <reaction evidence="17 19">
        <text>alpha-ribazole + adenosylcob(III)inamide-GDP = adenosylcob(III)alamin + GMP + H(+)</text>
        <dbReference type="Rhea" id="RHEA:16049"/>
        <dbReference type="ChEBI" id="CHEBI:10329"/>
        <dbReference type="ChEBI" id="CHEBI:15378"/>
        <dbReference type="ChEBI" id="CHEBI:18408"/>
        <dbReference type="ChEBI" id="CHEBI:58115"/>
        <dbReference type="ChEBI" id="CHEBI:60487"/>
        <dbReference type="EC" id="2.7.8.26"/>
    </reaction>
</comment>
<evidence type="ECO:0000313" key="20">
    <source>
        <dbReference type="EMBL" id="MFC4766501.1"/>
    </source>
</evidence>
<evidence type="ECO:0000256" key="15">
    <source>
        <dbReference type="ARBA" id="ARBA00032605"/>
    </source>
</evidence>
<gene>
    <name evidence="19 20" type="primary">cobS</name>
    <name evidence="20" type="ORF">ACFO8Q_03770</name>
</gene>
<accession>A0ABV9PW76</accession>
<keyword evidence="21" id="KW-1185">Reference proteome</keyword>
<keyword evidence="13 19" id="KW-0472">Membrane</keyword>
<evidence type="ECO:0000313" key="21">
    <source>
        <dbReference type="Proteomes" id="UP001596002"/>
    </source>
</evidence>
<evidence type="ECO:0000256" key="5">
    <source>
        <dbReference type="ARBA" id="ARBA00013200"/>
    </source>
</evidence>
<dbReference type="PANTHER" id="PTHR34148">
    <property type="entry name" value="ADENOSYLCOBINAMIDE-GDP RIBAZOLETRANSFERASE"/>
    <property type="match status" value="1"/>
</dbReference>
<organism evidence="20 21">
    <name type="scientific">Effusibacillus consociatus</name>
    <dbReference type="NCBI Taxonomy" id="1117041"/>
    <lineage>
        <taxon>Bacteria</taxon>
        <taxon>Bacillati</taxon>
        <taxon>Bacillota</taxon>
        <taxon>Bacilli</taxon>
        <taxon>Bacillales</taxon>
        <taxon>Alicyclobacillaceae</taxon>
        <taxon>Effusibacillus</taxon>
    </lineage>
</organism>
<evidence type="ECO:0000256" key="1">
    <source>
        <dbReference type="ARBA" id="ARBA00001946"/>
    </source>
</evidence>
<evidence type="ECO:0000256" key="9">
    <source>
        <dbReference type="ARBA" id="ARBA00022679"/>
    </source>
</evidence>
<dbReference type="HAMAP" id="MF_00719">
    <property type="entry name" value="CobS"/>
    <property type="match status" value="1"/>
</dbReference>
<evidence type="ECO:0000256" key="8">
    <source>
        <dbReference type="ARBA" id="ARBA00022573"/>
    </source>
</evidence>
<dbReference type="EC" id="2.7.8.26" evidence="5 19"/>
<evidence type="ECO:0000256" key="7">
    <source>
        <dbReference type="ARBA" id="ARBA00022475"/>
    </source>
</evidence>
<name>A0ABV9PW76_9BACL</name>
<evidence type="ECO:0000256" key="4">
    <source>
        <dbReference type="ARBA" id="ARBA00010561"/>
    </source>
</evidence>
<protein>
    <recommendedName>
        <fullName evidence="6 19">Adenosylcobinamide-GDP ribazoletransferase</fullName>
        <ecNumber evidence="5 19">2.7.8.26</ecNumber>
    </recommendedName>
    <alternativeName>
        <fullName evidence="16 19">Cobalamin synthase</fullName>
    </alternativeName>
    <alternativeName>
        <fullName evidence="15 19">Cobalamin-5'-phosphate synthase</fullName>
    </alternativeName>
</protein>
<keyword evidence="8 19" id="KW-0169">Cobalamin biosynthesis</keyword>
<evidence type="ECO:0000256" key="10">
    <source>
        <dbReference type="ARBA" id="ARBA00022692"/>
    </source>
</evidence>